<accession>A0AAV4YCA9</accession>
<protein>
    <submittedName>
        <fullName evidence="1">Uncharacterized protein</fullName>
    </submittedName>
</protein>
<keyword evidence="2" id="KW-1185">Reference proteome</keyword>
<proteinExistence type="predicted"/>
<evidence type="ECO:0000313" key="1">
    <source>
        <dbReference type="EMBL" id="GIZ04010.1"/>
    </source>
</evidence>
<gene>
    <name evidence="1" type="ORF">CEXT_360001</name>
</gene>
<reference evidence="1 2" key="1">
    <citation type="submission" date="2021-06" db="EMBL/GenBank/DDBJ databases">
        <title>Caerostris extrusa draft genome.</title>
        <authorList>
            <person name="Kono N."/>
            <person name="Arakawa K."/>
        </authorList>
    </citation>
    <scope>NUCLEOTIDE SEQUENCE [LARGE SCALE GENOMIC DNA]</scope>
</reference>
<sequence length="96" mass="10985">MPYIMTWNGQELSWIYYILNPHVSLQVGRIIALFDCSFEERPTALQKGDEPSIAVRVLRLFTLQALEVKIVDFRCITSFPEAVFSPAAFSRIASFL</sequence>
<dbReference type="Proteomes" id="UP001054945">
    <property type="component" value="Unassembled WGS sequence"/>
</dbReference>
<comment type="caution">
    <text evidence="1">The sequence shown here is derived from an EMBL/GenBank/DDBJ whole genome shotgun (WGS) entry which is preliminary data.</text>
</comment>
<name>A0AAV4YCA9_CAEEX</name>
<organism evidence="1 2">
    <name type="scientific">Caerostris extrusa</name>
    <name type="common">Bark spider</name>
    <name type="synonym">Caerostris bankana</name>
    <dbReference type="NCBI Taxonomy" id="172846"/>
    <lineage>
        <taxon>Eukaryota</taxon>
        <taxon>Metazoa</taxon>
        <taxon>Ecdysozoa</taxon>
        <taxon>Arthropoda</taxon>
        <taxon>Chelicerata</taxon>
        <taxon>Arachnida</taxon>
        <taxon>Araneae</taxon>
        <taxon>Araneomorphae</taxon>
        <taxon>Entelegynae</taxon>
        <taxon>Araneoidea</taxon>
        <taxon>Araneidae</taxon>
        <taxon>Caerostris</taxon>
    </lineage>
</organism>
<dbReference type="EMBL" id="BPLR01019023">
    <property type="protein sequence ID" value="GIZ04010.1"/>
    <property type="molecule type" value="Genomic_DNA"/>
</dbReference>
<evidence type="ECO:0000313" key="2">
    <source>
        <dbReference type="Proteomes" id="UP001054945"/>
    </source>
</evidence>
<dbReference type="AlphaFoldDB" id="A0AAV4YCA9"/>